<dbReference type="GO" id="GO:0006614">
    <property type="term" value="P:SRP-dependent cotranslational protein targeting to membrane"/>
    <property type="evidence" value="ECO:0007669"/>
    <property type="project" value="InterPro"/>
</dbReference>
<keyword evidence="4 9" id="KW-0378">Hydrolase</keyword>
<dbReference type="SUPFAM" id="SSF47364">
    <property type="entry name" value="Domain of the SRP/SRP receptor G-proteins"/>
    <property type="match status" value="1"/>
</dbReference>
<dbReference type="AlphaFoldDB" id="A0A5C6F4P2"/>
<evidence type="ECO:0000259" key="10">
    <source>
        <dbReference type="PROSITE" id="PS00300"/>
    </source>
</evidence>
<dbReference type="PROSITE" id="PS00300">
    <property type="entry name" value="SRP54"/>
    <property type="match status" value="1"/>
</dbReference>
<comment type="catalytic activity">
    <reaction evidence="8 9">
        <text>GTP + H2O = GDP + phosphate + H(+)</text>
        <dbReference type="Rhea" id="RHEA:19669"/>
        <dbReference type="ChEBI" id="CHEBI:15377"/>
        <dbReference type="ChEBI" id="CHEBI:15378"/>
        <dbReference type="ChEBI" id="CHEBI:37565"/>
        <dbReference type="ChEBI" id="CHEBI:43474"/>
        <dbReference type="ChEBI" id="CHEBI:58189"/>
        <dbReference type="EC" id="3.6.5.4"/>
    </reaction>
</comment>
<dbReference type="CDD" id="cd17874">
    <property type="entry name" value="FtsY"/>
    <property type="match status" value="1"/>
</dbReference>
<dbReference type="GO" id="GO:0005886">
    <property type="term" value="C:plasma membrane"/>
    <property type="evidence" value="ECO:0007669"/>
    <property type="project" value="UniProtKB-SubCell"/>
</dbReference>
<evidence type="ECO:0000256" key="8">
    <source>
        <dbReference type="ARBA" id="ARBA00048027"/>
    </source>
</evidence>
<evidence type="ECO:0000256" key="5">
    <source>
        <dbReference type="ARBA" id="ARBA00023134"/>
    </source>
</evidence>
<dbReference type="GO" id="GO:0005525">
    <property type="term" value="F:GTP binding"/>
    <property type="evidence" value="ECO:0007669"/>
    <property type="project" value="UniProtKB-UniRule"/>
</dbReference>
<feature type="domain" description="SRP54-type proteins GTP-binding" evidence="10">
    <location>
        <begin position="293"/>
        <end position="306"/>
    </location>
</feature>
<evidence type="ECO:0000313" key="11">
    <source>
        <dbReference type="EMBL" id="TWU56072.1"/>
    </source>
</evidence>
<dbReference type="SMART" id="SM00963">
    <property type="entry name" value="SRP54_N"/>
    <property type="match status" value="1"/>
</dbReference>
<dbReference type="GO" id="GO:0005737">
    <property type="term" value="C:cytoplasm"/>
    <property type="evidence" value="ECO:0007669"/>
    <property type="project" value="UniProtKB-SubCell"/>
</dbReference>
<evidence type="ECO:0000313" key="12">
    <source>
        <dbReference type="Proteomes" id="UP000317977"/>
    </source>
</evidence>
<evidence type="ECO:0000256" key="7">
    <source>
        <dbReference type="ARBA" id="ARBA00023170"/>
    </source>
</evidence>
<dbReference type="SUPFAM" id="SSF52540">
    <property type="entry name" value="P-loop containing nucleoside triphosphate hydrolases"/>
    <property type="match status" value="1"/>
</dbReference>
<comment type="subunit">
    <text evidence="9">Part of the signal recognition particle protein translocation system, which is composed of SRP and FtsY.</text>
</comment>
<proteinExistence type="inferred from homology"/>
<comment type="caution">
    <text evidence="11">The sequence shown here is derived from an EMBL/GenBank/DDBJ whole genome shotgun (WGS) entry which is preliminary data.</text>
</comment>
<dbReference type="HAMAP" id="MF_00920">
    <property type="entry name" value="FtsY"/>
    <property type="match status" value="1"/>
</dbReference>
<organism evidence="11 12">
    <name type="scientific">Rubripirellula reticaptiva</name>
    <dbReference type="NCBI Taxonomy" id="2528013"/>
    <lineage>
        <taxon>Bacteria</taxon>
        <taxon>Pseudomonadati</taxon>
        <taxon>Planctomycetota</taxon>
        <taxon>Planctomycetia</taxon>
        <taxon>Pirellulales</taxon>
        <taxon>Pirellulaceae</taxon>
        <taxon>Rubripirellula</taxon>
    </lineage>
</organism>
<dbReference type="PANTHER" id="PTHR43134:SF1">
    <property type="entry name" value="SIGNAL RECOGNITION PARTICLE RECEPTOR SUBUNIT ALPHA"/>
    <property type="match status" value="1"/>
</dbReference>
<dbReference type="OrthoDB" id="9804720at2"/>
<feature type="binding site" evidence="9">
    <location>
        <begin position="208"/>
        <end position="212"/>
    </location>
    <ligand>
        <name>GTP</name>
        <dbReference type="ChEBI" id="CHEBI:37565"/>
    </ligand>
</feature>
<dbReference type="Pfam" id="PF00448">
    <property type="entry name" value="SRP54"/>
    <property type="match status" value="1"/>
</dbReference>
<keyword evidence="5 9" id="KW-0342">GTP-binding</keyword>
<dbReference type="EMBL" id="SJPX01000002">
    <property type="protein sequence ID" value="TWU56072.1"/>
    <property type="molecule type" value="Genomic_DNA"/>
</dbReference>
<evidence type="ECO:0000256" key="9">
    <source>
        <dbReference type="HAMAP-Rule" id="MF_00920"/>
    </source>
</evidence>
<accession>A0A5C6F4P2</accession>
<dbReference type="Proteomes" id="UP000317977">
    <property type="component" value="Unassembled WGS sequence"/>
</dbReference>
<comment type="function">
    <text evidence="9">Involved in targeting and insertion of nascent membrane proteins into the cytoplasmic membrane. Acts as a receptor for the complex formed by the signal recognition particle (SRP) and the ribosome-nascent chain (RNC).</text>
</comment>
<reference evidence="11 12" key="1">
    <citation type="submission" date="2019-02" db="EMBL/GenBank/DDBJ databases">
        <title>Deep-cultivation of Planctomycetes and their phenomic and genomic characterization uncovers novel biology.</title>
        <authorList>
            <person name="Wiegand S."/>
            <person name="Jogler M."/>
            <person name="Boedeker C."/>
            <person name="Pinto D."/>
            <person name="Vollmers J."/>
            <person name="Rivas-Marin E."/>
            <person name="Kohn T."/>
            <person name="Peeters S.H."/>
            <person name="Heuer A."/>
            <person name="Rast P."/>
            <person name="Oberbeckmann S."/>
            <person name="Bunk B."/>
            <person name="Jeske O."/>
            <person name="Meyerdierks A."/>
            <person name="Storesund J.E."/>
            <person name="Kallscheuer N."/>
            <person name="Luecker S."/>
            <person name="Lage O.M."/>
            <person name="Pohl T."/>
            <person name="Merkel B.J."/>
            <person name="Hornburger P."/>
            <person name="Mueller R.-W."/>
            <person name="Bruemmer F."/>
            <person name="Labrenz M."/>
            <person name="Spormann A.M."/>
            <person name="Op Den Camp H."/>
            <person name="Overmann J."/>
            <person name="Amann R."/>
            <person name="Jetten M.S.M."/>
            <person name="Mascher T."/>
            <person name="Medema M.H."/>
            <person name="Devos D.P."/>
            <person name="Kaster A.-K."/>
            <person name="Ovreas L."/>
            <person name="Rohde M."/>
            <person name="Galperin M.Y."/>
            <person name="Jogler C."/>
        </authorList>
    </citation>
    <scope>NUCLEOTIDE SEQUENCE [LARGE SCALE GENOMIC DNA]</scope>
    <source>
        <strain evidence="11 12">Poly59</strain>
    </source>
</reference>
<dbReference type="FunFam" id="3.40.50.300:FF:000053">
    <property type="entry name" value="Signal recognition particle receptor FtsY"/>
    <property type="match status" value="1"/>
</dbReference>
<dbReference type="PANTHER" id="PTHR43134">
    <property type="entry name" value="SIGNAL RECOGNITION PARTICLE RECEPTOR SUBUNIT ALPHA"/>
    <property type="match status" value="1"/>
</dbReference>
<keyword evidence="3 9" id="KW-0547">Nucleotide-binding</keyword>
<keyword evidence="7 9" id="KW-0675">Receptor</keyword>
<keyword evidence="2 9" id="KW-0963">Cytoplasm</keyword>
<dbReference type="InterPro" id="IPR000897">
    <property type="entry name" value="SRP54_GTPase_dom"/>
</dbReference>
<dbReference type="SMART" id="SM00962">
    <property type="entry name" value="SRP54"/>
    <property type="match status" value="1"/>
</dbReference>
<dbReference type="NCBIfam" id="TIGR00064">
    <property type="entry name" value="ftsY"/>
    <property type="match status" value="1"/>
</dbReference>
<feature type="binding site" evidence="9">
    <location>
        <begin position="126"/>
        <end position="133"/>
    </location>
    <ligand>
        <name>GTP</name>
        <dbReference type="ChEBI" id="CHEBI:37565"/>
    </ligand>
</feature>
<keyword evidence="6 9" id="KW-0472">Membrane</keyword>
<dbReference type="RefSeq" id="WP_146534136.1">
    <property type="nucleotide sequence ID" value="NZ_SJPX01000002.1"/>
</dbReference>
<evidence type="ECO:0000256" key="2">
    <source>
        <dbReference type="ARBA" id="ARBA00022490"/>
    </source>
</evidence>
<dbReference type="InterPro" id="IPR036225">
    <property type="entry name" value="SRP/SRP_N"/>
</dbReference>
<dbReference type="GO" id="GO:0005047">
    <property type="term" value="F:signal recognition particle binding"/>
    <property type="evidence" value="ECO:0007669"/>
    <property type="project" value="TreeGrafter"/>
</dbReference>
<comment type="subcellular location">
    <subcellularLocation>
        <location evidence="9">Cell membrane</location>
        <topology evidence="9">Peripheral membrane protein</topology>
        <orientation evidence="9">Cytoplasmic side</orientation>
    </subcellularLocation>
    <subcellularLocation>
        <location evidence="9">Cytoplasm</location>
    </subcellularLocation>
</comment>
<dbReference type="InterPro" id="IPR004390">
    <property type="entry name" value="SR_rcpt_FtsY"/>
</dbReference>
<dbReference type="InterPro" id="IPR013822">
    <property type="entry name" value="Signal_recog_particl_SRP54_hlx"/>
</dbReference>
<dbReference type="GO" id="GO:0003924">
    <property type="term" value="F:GTPase activity"/>
    <property type="evidence" value="ECO:0007669"/>
    <property type="project" value="UniProtKB-UniRule"/>
</dbReference>
<dbReference type="InterPro" id="IPR027417">
    <property type="entry name" value="P-loop_NTPase"/>
</dbReference>
<evidence type="ECO:0000256" key="3">
    <source>
        <dbReference type="ARBA" id="ARBA00022741"/>
    </source>
</evidence>
<keyword evidence="1 9" id="KW-1003">Cell membrane</keyword>
<evidence type="ECO:0000256" key="4">
    <source>
        <dbReference type="ARBA" id="ARBA00022801"/>
    </source>
</evidence>
<gene>
    <name evidence="9 11" type="primary">ftsY</name>
    <name evidence="11" type="ORF">Poly59_23760</name>
</gene>
<comment type="similarity">
    <text evidence="9">Belongs to the GTP-binding SRP family. FtsY subfamily.</text>
</comment>
<protein>
    <recommendedName>
        <fullName evidence="9">Signal recognition particle receptor FtsY</fullName>
        <shortName evidence="9">SRP receptor</shortName>
        <ecNumber evidence="9">3.6.5.4</ecNumber>
    </recommendedName>
</protein>
<keyword evidence="12" id="KW-1185">Reference proteome</keyword>
<dbReference type="SMART" id="SM00382">
    <property type="entry name" value="AAA"/>
    <property type="match status" value="1"/>
</dbReference>
<dbReference type="Gene3D" id="3.40.50.300">
    <property type="entry name" value="P-loop containing nucleotide triphosphate hydrolases"/>
    <property type="match status" value="1"/>
</dbReference>
<name>A0A5C6F4P2_9BACT</name>
<dbReference type="InterPro" id="IPR003593">
    <property type="entry name" value="AAA+_ATPase"/>
</dbReference>
<dbReference type="EC" id="3.6.5.4" evidence="9"/>
<sequence length="320" mass="34339">MAFWNSKKTEDKTPEPETGVFSKMRNALTKTRQALNTDIRDLFKSEGRLVDDEFLGELFARLIGTDMGVSSAEAVRDDIGRRFRARVVHLPDVLDSITQQTSERLSQESTDIQFAESGPTVILVVGVNGSGKTTSIGKLAYHLHSTGHKVVLGAGDTFRAAAVEQLTVWAGRIGCEIVTGKPEADPASVAFQTVEKAVEMGADVAIIDTAGRLQTQTNLMQQLDKIRRVIGKKIEAAPHEVLLVLDATAGQNAISQARGFSDAAGCTGIVLSKLDGSAKGGVILPIREQFQLPVKFVGLGEGIEDIAKFDAASFAKALFE</sequence>
<dbReference type="InterPro" id="IPR042101">
    <property type="entry name" value="SRP54_N_sf"/>
</dbReference>
<evidence type="ECO:0000256" key="6">
    <source>
        <dbReference type="ARBA" id="ARBA00023136"/>
    </source>
</evidence>
<dbReference type="Gene3D" id="1.20.120.140">
    <property type="entry name" value="Signal recognition particle SRP54, nucleotide-binding domain"/>
    <property type="match status" value="1"/>
</dbReference>
<evidence type="ECO:0000256" key="1">
    <source>
        <dbReference type="ARBA" id="ARBA00022475"/>
    </source>
</evidence>
<feature type="binding site" evidence="9">
    <location>
        <begin position="272"/>
        <end position="275"/>
    </location>
    <ligand>
        <name>GTP</name>
        <dbReference type="ChEBI" id="CHEBI:37565"/>
    </ligand>
</feature>